<comment type="caution">
    <text evidence="1">The sequence shown here is derived from an EMBL/GenBank/DDBJ whole genome shotgun (WGS) entry which is preliminary data.</text>
</comment>
<gene>
    <name evidence="1" type="ORF">WN944_023612</name>
</gene>
<organism evidence="1 2">
    <name type="scientific">Citrus x changshan-huyou</name>
    <dbReference type="NCBI Taxonomy" id="2935761"/>
    <lineage>
        <taxon>Eukaryota</taxon>
        <taxon>Viridiplantae</taxon>
        <taxon>Streptophyta</taxon>
        <taxon>Embryophyta</taxon>
        <taxon>Tracheophyta</taxon>
        <taxon>Spermatophyta</taxon>
        <taxon>Magnoliopsida</taxon>
        <taxon>eudicotyledons</taxon>
        <taxon>Gunneridae</taxon>
        <taxon>Pentapetalae</taxon>
        <taxon>rosids</taxon>
        <taxon>malvids</taxon>
        <taxon>Sapindales</taxon>
        <taxon>Rutaceae</taxon>
        <taxon>Aurantioideae</taxon>
        <taxon>Citrus</taxon>
    </lineage>
</organism>
<proteinExistence type="predicted"/>
<reference evidence="1 2" key="1">
    <citation type="submission" date="2024-05" db="EMBL/GenBank/DDBJ databases">
        <title>Haplotype-resolved chromosome-level genome assembly of Huyou (Citrus changshanensis).</title>
        <authorList>
            <person name="Miao C."/>
            <person name="Chen W."/>
            <person name="Wu Y."/>
            <person name="Wang L."/>
            <person name="Zhao S."/>
            <person name="Grierson D."/>
            <person name="Xu C."/>
            <person name="Chen K."/>
        </authorList>
    </citation>
    <scope>NUCLEOTIDE SEQUENCE [LARGE SCALE GENOMIC DNA]</scope>
    <source>
        <strain evidence="1">01-14</strain>
        <tissue evidence="1">Leaf</tissue>
    </source>
</reference>
<dbReference type="AlphaFoldDB" id="A0AAP0R1D0"/>
<dbReference type="Proteomes" id="UP001428341">
    <property type="component" value="Unassembled WGS sequence"/>
</dbReference>
<name>A0AAP0R1D0_9ROSI</name>
<dbReference type="EMBL" id="JBCGBO010000001">
    <property type="protein sequence ID" value="KAK9230640.1"/>
    <property type="molecule type" value="Genomic_DNA"/>
</dbReference>
<evidence type="ECO:0000313" key="2">
    <source>
        <dbReference type="Proteomes" id="UP001428341"/>
    </source>
</evidence>
<protein>
    <submittedName>
        <fullName evidence="1">Uncharacterized protein</fullName>
    </submittedName>
</protein>
<evidence type="ECO:0000313" key="1">
    <source>
        <dbReference type="EMBL" id="KAK9230640.1"/>
    </source>
</evidence>
<sequence>MILLSSTALCFILGILTIYGFKINILNINLQGKFYFFHPADFSATSPRLLLADLFVVRKNTLIGRKTWAMKNK</sequence>
<accession>A0AAP0R1D0</accession>
<keyword evidence="2" id="KW-1185">Reference proteome</keyword>